<comment type="caution">
    <text evidence="1">The sequence shown here is derived from an EMBL/GenBank/DDBJ whole genome shotgun (WGS) entry which is preliminary data.</text>
</comment>
<accession>A0A7W2M3R8</accession>
<reference evidence="1 2" key="1">
    <citation type="submission" date="2020-07" db="EMBL/GenBank/DDBJ databases">
        <title>Bacterium isolated from marine sediment.</title>
        <authorList>
            <person name="Shang D."/>
        </authorList>
    </citation>
    <scope>NUCLEOTIDE SEQUENCE [LARGE SCALE GENOMIC DNA]</scope>
    <source>
        <strain evidence="1 2">F6074</strain>
    </source>
</reference>
<proteinExistence type="predicted"/>
<evidence type="ECO:0000313" key="1">
    <source>
        <dbReference type="EMBL" id="MBA6152152.1"/>
    </source>
</evidence>
<dbReference type="Pfam" id="PF09697">
    <property type="entry name" value="Porph_ging"/>
    <property type="match status" value="1"/>
</dbReference>
<dbReference type="InterPro" id="IPR005901">
    <property type="entry name" value="GLPGLI"/>
</dbReference>
<dbReference type="Proteomes" id="UP000541857">
    <property type="component" value="Unassembled WGS sequence"/>
</dbReference>
<dbReference type="AlphaFoldDB" id="A0A7W2M3R8"/>
<name>A0A7W2M3R8_9FLAO</name>
<keyword evidence="2" id="KW-1185">Reference proteome</keyword>
<dbReference type="EMBL" id="JACGLT010000003">
    <property type="protein sequence ID" value="MBA6152152.1"/>
    <property type="molecule type" value="Genomic_DNA"/>
</dbReference>
<protein>
    <submittedName>
        <fullName evidence="1">GLPGLI family protein</fullName>
    </submittedName>
</protein>
<dbReference type="NCBIfam" id="TIGR01200">
    <property type="entry name" value="GLPGLI"/>
    <property type="match status" value="1"/>
</dbReference>
<sequence>MRPIYLFIFCFFYFSAIDAQNKGNIVYRIVTDELKSQENHSQAKQSFYKLMNSMSLIRDSLYFNLDFKDSESLFYLDKGKNVGMSNERGYNSIIKSFSSVFYRNNDTKELIEQVSTDRIYLITSSTKDLKWEITNEEKKINQYLCYKAVTTIKARSLTKGDHFKKIQAWFCPEIPLNLGPNNFGGLPGLIFELKIGMLTYYIESLNFNPKAGTEIVKPTKGKEITRDEYFSLKPVITKENFKEYIGG</sequence>
<organism evidence="1 2">
    <name type="scientific">Gelidibacter maritimus</name>
    <dbReference type="NCBI Taxonomy" id="2761487"/>
    <lineage>
        <taxon>Bacteria</taxon>
        <taxon>Pseudomonadati</taxon>
        <taxon>Bacteroidota</taxon>
        <taxon>Flavobacteriia</taxon>
        <taxon>Flavobacteriales</taxon>
        <taxon>Flavobacteriaceae</taxon>
        <taxon>Gelidibacter</taxon>
    </lineage>
</organism>
<gene>
    <name evidence="1" type="ORF">H3Z82_05365</name>
</gene>
<dbReference type="RefSeq" id="WP_182203351.1">
    <property type="nucleotide sequence ID" value="NZ_JACGLT010000003.1"/>
</dbReference>
<evidence type="ECO:0000313" key="2">
    <source>
        <dbReference type="Proteomes" id="UP000541857"/>
    </source>
</evidence>